<dbReference type="KEGG" id="foc:113204320"/>
<dbReference type="GO" id="GO:0004018">
    <property type="term" value="F:N6-(1,2-dicarboxyethyl)AMP AMP-lyase (fumarate-forming) activity"/>
    <property type="evidence" value="ECO:0007669"/>
    <property type="project" value="TreeGrafter"/>
</dbReference>
<evidence type="ECO:0000313" key="3">
    <source>
        <dbReference type="Proteomes" id="UP000504606"/>
    </source>
</evidence>
<dbReference type="GO" id="GO:0070626">
    <property type="term" value="F:(S)-2-(5-amino-1-(5-phospho-D-ribosyl)imidazole-4-carboxamido) succinate lyase (fumarate-forming) activity"/>
    <property type="evidence" value="ECO:0007669"/>
    <property type="project" value="TreeGrafter"/>
</dbReference>
<dbReference type="GO" id="GO:0005829">
    <property type="term" value="C:cytosol"/>
    <property type="evidence" value="ECO:0007669"/>
    <property type="project" value="TreeGrafter"/>
</dbReference>
<proteinExistence type="predicted"/>
<gene>
    <name evidence="4" type="primary">LOC113204320</name>
</gene>
<dbReference type="Gene3D" id="1.10.275.10">
    <property type="entry name" value="Fumarase/aspartase (N-terminal domain)"/>
    <property type="match status" value="1"/>
</dbReference>
<dbReference type="Proteomes" id="UP000504606">
    <property type="component" value="Unplaced"/>
</dbReference>
<protein>
    <submittedName>
        <fullName evidence="4">Uncharacterized protein LOC113204320</fullName>
    </submittedName>
</protein>
<evidence type="ECO:0000256" key="1">
    <source>
        <dbReference type="ARBA" id="ARBA00023239"/>
    </source>
</evidence>
<feature type="compositionally biased region" description="Low complexity" evidence="2">
    <location>
        <begin position="216"/>
        <end position="248"/>
    </location>
</feature>
<keyword evidence="1" id="KW-0456">Lyase</keyword>
<dbReference type="InterPro" id="IPR024083">
    <property type="entry name" value="Fumarase/histidase_N"/>
</dbReference>
<dbReference type="AlphaFoldDB" id="A0A9C6XW74"/>
<evidence type="ECO:0000313" key="4">
    <source>
        <dbReference type="RefSeq" id="XP_052133200.1"/>
    </source>
</evidence>
<evidence type="ECO:0000256" key="2">
    <source>
        <dbReference type="SAM" id="MobiDB-lite"/>
    </source>
</evidence>
<keyword evidence="3" id="KW-1185">Reference proteome</keyword>
<organism evidence="3 4">
    <name type="scientific">Frankliniella occidentalis</name>
    <name type="common">Western flower thrips</name>
    <name type="synonym">Euthrips occidentalis</name>
    <dbReference type="NCBI Taxonomy" id="133901"/>
    <lineage>
        <taxon>Eukaryota</taxon>
        <taxon>Metazoa</taxon>
        <taxon>Ecdysozoa</taxon>
        <taxon>Arthropoda</taxon>
        <taxon>Hexapoda</taxon>
        <taxon>Insecta</taxon>
        <taxon>Pterygota</taxon>
        <taxon>Neoptera</taxon>
        <taxon>Paraneoptera</taxon>
        <taxon>Thysanoptera</taxon>
        <taxon>Terebrantia</taxon>
        <taxon>Thripoidea</taxon>
        <taxon>Thripidae</taxon>
        <taxon>Frankliniella</taxon>
    </lineage>
</organism>
<feature type="region of interest" description="Disordered" evidence="2">
    <location>
        <begin position="62"/>
        <end position="85"/>
    </location>
</feature>
<dbReference type="GeneID" id="113204320"/>
<dbReference type="PANTHER" id="PTHR43172">
    <property type="entry name" value="ADENYLOSUCCINATE LYASE"/>
    <property type="match status" value="1"/>
</dbReference>
<sequence length="384" mass="42702">MDQGYSQGDASCEYRSPFSSRYASKEMQYNFSEKKKFSTWRKLWTYLAKAEKVLKLFKGSAGSQLPGHRIGKLQPSTENESSKQGKHVVVYSPIPTMSQSDSYQETWIKDLSSKQDPFSWPSSILQLNSLNQSPGSVSEWYTDGPAVQRPLMRQRSSDIESKPAVDQDLYGFNSDVNHVTSRSSVYHLLVARAQQDLLRSTDSSLYSDPEGQRPFSSESSGSARSSFSMSTLDGSTTSSNSTGSSSASWDQGLLNEMMDSGYSDTGNQRLVKDRFCQYSQYPSWQAEEQSAAYMSSDLNNNKLGIWSSRFQSPEDHQLIDDLFMKEEKPSRTQSAGYGNSSITSALQSLSLSNNNASNANFGRAIQPPQSLYSISSRGHFNSSS</sequence>
<accession>A0A9C6XW74</accession>
<name>A0A9C6XW74_FRAOC</name>
<feature type="region of interest" description="Disordered" evidence="2">
    <location>
        <begin position="202"/>
        <end position="248"/>
    </location>
</feature>
<reference evidence="4" key="1">
    <citation type="submission" date="2025-08" db="UniProtKB">
        <authorList>
            <consortium name="RefSeq"/>
        </authorList>
    </citation>
    <scope>IDENTIFICATION</scope>
    <source>
        <tissue evidence="4">Whole organism</tissue>
    </source>
</reference>
<dbReference type="GO" id="GO:0044208">
    <property type="term" value="P:'de novo' AMP biosynthetic process"/>
    <property type="evidence" value="ECO:0007669"/>
    <property type="project" value="TreeGrafter"/>
</dbReference>
<dbReference type="RefSeq" id="XP_052133200.1">
    <property type="nucleotide sequence ID" value="XM_052277240.1"/>
</dbReference>
<dbReference type="OrthoDB" id="406045at2759"/>
<dbReference type="PANTHER" id="PTHR43172:SF1">
    <property type="entry name" value="ADENYLOSUCCINATE LYASE"/>
    <property type="match status" value="1"/>
</dbReference>